<evidence type="ECO:0000256" key="2">
    <source>
        <dbReference type="ARBA" id="ARBA00023125"/>
    </source>
</evidence>
<dbReference type="GO" id="GO:0004803">
    <property type="term" value="F:transposase activity"/>
    <property type="evidence" value="ECO:0007669"/>
    <property type="project" value="InterPro"/>
</dbReference>
<dbReference type="SUPFAM" id="SSF46689">
    <property type="entry name" value="Homeodomain-like"/>
    <property type="match status" value="1"/>
</dbReference>
<comment type="similarity">
    <text evidence="4">Belongs to the transposase IS3/IS150/IS904 family.</text>
</comment>
<evidence type="ECO:0000256" key="3">
    <source>
        <dbReference type="ARBA" id="ARBA00037276"/>
    </source>
</evidence>
<dbReference type="Pfam" id="PF13276">
    <property type="entry name" value="HTH_21"/>
    <property type="match status" value="1"/>
</dbReference>
<dbReference type="Pfam" id="PF13333">
    <property type="entry name" value="rve_2"/>
    <property type="match status" value="1"/>
</dbReference>
<dbReference type="GO" id="GO:0003677">
    <property type="term" value="F:DNA binding"/>
    <property type="evidence" value="ECO:0007669"/>
    <property type="project" value="UniProtKB-KW"/>
</dbReference>
<dbReference type="NCBIfam" id="NF033516">
    <property type="entry name" value="transpos_IS3"/>
    <property type="match status" value="1"/>
</dbReference>
<evidence type="ECO:0000256" key="1">
    <source>
        <dbReference type="ARBA" id="ARBA00009964"/>
    </source>
</evidence>
<name>B0I371_VIBSP</name>
<dbReference type="InterPro" id="IPR002514">
    <property type="entry name" value="Transposase_8"/>
</dbReference>
<dbReference type="InterPro" id="IPR050900">
    <property type="entry name" value="Transposase_IS3/IS150/IS904"/>
</dbReference>
<sequence>MTSKKKRIIHSPEFKAETLKLAEKVGVAAAARQLSLHESQIYGWRKATKKNSNISQREQELAVEVAKLKRQLAEQAEELEIVKKGRHLLREKSKVNCYEFMLEHLLSFSISRMAKVFRVSRSGFYYWVENRHKAIQRETERQKLDIKVKEAFDVSKERDGSRRIQKELAESGDNHNVKTIAASMKRQDLVAKAARKFKCTTDSKHKMPVAPNLLAQDFSATAPNQKWAGDITYVATSEGWLYLAVIIDLYSRQVIGWSMDTRMTASLACDALSMALFRRGFPEQVITHSDRGSQYCSKDYRDLISNYNLRQSMSRKGNCWDNACVESFFHSMKVEAIQYEPIMTREQMRQTIFEYIEVDYNRTRRHSDLGYLSPVNFEQQNVA</sequence>
<accession>B0I371</accession>
<comment type="similarity">
    <text evidence="1">Belongs to the transposase 8 family.</text>
</comment>
<dbReference type="InterPro" id="IPR009057">
    <property type="entry name" value="Homeodomain-like_sf"/>
</dbReference>
<protein>
    <submittedName>
        <fullName evidence="7">Transposase</fullName>
    </submittedName>
</protein>
<dbReference type="InterPro" id="IPR012337">
    <property type="entry name" value="RNaseH-like_sf"/>
</dbReference>
<evidence type="ECO:0000259" key="6">
    <source>
        <dbReference type="PROSITE" id="PS50994"/>
    </source>
</evidence>
<dbReference type="EMBL" id="AB353321">
    <property type="protein sequence ID" value="BAF99683.1"/>
    <property type="molecule type" value="Genomic_DNA"/>
</dbReference>
<gene>
    <name evidence="7" type="primary">Tpase</name>
</gene>
<keyword evidence="5" id="KW-0175">Coiled coil</keyword>
<dbReference type="PANTHER" id="PTHR46889">
    <property type="entry name" value="TRANSPOSASE INSF FOR INSERTION SEQUENCE IS3B-RELATED"/>
    <property type="match status" value="1"/>
</dbReference>
<dbReference type="InterPro" id="IPR001584">
    <property type="entry name" value="Integrase_cat-core"/>
</dbReference>
<comment type="function">
    <text evidence="3">Involved in the transposition of the insertion sequence IS3.</text>
</comment>
<dbReference type="SUPFAM" id="SSF53098">
    <property type="entry name" value="Ribonuclease H-like"/>
    <property type="match status" value="1"/>
</dbReference>
<keyword evidence="2" id="KW-0238">DNA-binding</keyword>
<dbReference type="Gene3D" id="3.30.420.10">
    <property type="entry name" value="Ribonuclease H-like superfamily/Ribonuclease H"/>
    <property type="match status" value="1"/>
</dbReference>
<reference evidence="7" key="1">
    <citation type="journal article" date="2008" name="Gene">
        <title>Detection and characterization of a functional insertion sequence, ISVpa2, in Vibrio parahaemolyticus.</title>
        <authorList>
            <person name="Kamruzzaman M."/>
            <person name="Nishibuchi M."/>
        </authorList>
    </citation>
    <scope>NUCLEOTIDE SEQUENCE</scope>
    <source>
        <strain evidence="7">No.63</strain>
    </source>
</reference>
<feature type="coiled-coil region" evidence="5">
    <location>
        <begin position="51"/>
        <end position="85"/>
    </location>
</feature>
<dbReference type="PANTHER" id="PTHR46889:SF6">
    <property type="entry name" value="TRANSPOSASE INSF FOR INSERTION SEQUENCE IS3B"/>
    <property type="match status" value="1"/>
</dbReference>
<evidence type="ECO:0000256" key="4">
    <source>
        <dbReference type="ARBA" id="ARBA00043964"/>
    </source>
</evidence>
<dbReference type="PROSITE" id="PS50994">
    <property type="entry name" value="INTEGRASE"/>
    <property type="match status" value="1"/>
</dbReference>
<dbReference type="GO" id="GO:0006313">
    <property type="term" value="P:DNA transposition"/>
    <property type="evidence" value="ECO:0007669"/>
    <property type="project" value="InterPro"/>
</dbReference>
<proteinExistence type="inferred from homology"/>
<dbReference type="Pfam" id="PF01527">
    <property type="entry name" value="HTH_Tnp_1"/>
    <property type="match status" value="1"/>
</dbReference>
<evidence type="ECO:0000256" key="5">
    <source>
        <dbReference type="SAM" id="Coils"/>
    </source>
</evidence>
<organism evidence="7">
    <name type="scientific">Vibrio splendidus</name>
    <dbReference type="NCBI Taxonomy" id="29497"/>
    <lineage>
        <taxon>Bacteria</taxon>
        <taxon>Pseudomonadati</taxon>
        <taxon>Pseudomonadota</taxon>
        <taxon>Gammaproteobacteria</taxon>
        <taxon>Vibrionales</taxon>
        <taxon>Vibrionaceae</taxon>
        <taxon>Vibrio</taxon>
    </lineage>
</organism>
<dbReference type="AlphaFoldDB" id="B0I371"/>
<feature type="domain" description="Integrase catalytic" evidence="6">
    <location>
        <begin position="219"/>
        <end position="382"/>
    </location>
</feature>
<dbReference type="Pfam" id="PF00665">
    <property type="entry name" value="rve"/>
    <property type="match status" value="1"/>
</dbReference>
<dbReference type="GO" id="GO:0015074">
    <property type="term" value="P:DNA integration"/>
    <property type="evidence" value="ECO:0007669"/>
    <property type="project" value="InterPro"/>
</dbReference>
<dbReference type="InterPro" id="IPR025948">
    <property type="entry name" value="HTH-like_dom"/>
</dbReference>
<evidence type="ECO:0000313" key="7">
    <source>
        <dbReference type="EMBL" id="BAF99683.1"/>
    </source>
</evidence>
<dbReference type="InterPro" id="IPR036397">
    <property type="entry name" value="RNaseH_sf"/>
</dbReference>
<dbReference type="InterPro" id="IPR048020">
    <property type="entry name" value="Transpos_IS3"/>
</dbReference>